<organism evidence="2 3">
    <name type="scientific">Drechslerella dactyloides</name>
    <name type="common">Nematode-trapping fungus</name>
    <name type="synonym">Arthrobotrys dactyloides</name>
    <dbReference type="NCBI Taxonomy" id="74499"/>
    <lineage>
        <taxon>Eukaryota</taxon>
        <taxon>Fungi</taxon>
        <taxon>Dikarya</taxon>
        <taxon>Ascomycota</taxon>
        <taxon>Pezizomycotina</taxon>
        <taxon>Orbiliomycetes</taxon>
        <taxon>Orbiliales</taxon>
        <taxon>Orbiliaceae</taxon>
        <taxon>Drechslerella</taxon>
    </lineage>
</organism>
<feature type="region of interest" description="Disordered" evidence="1">
    <location>
        <begin position="624"/>
        <end position="687"/>
    </location>
</feature>
<evidence type="ECO:0000256" key="1">
    <source>
        <dbReference type="SAM" id="MobiDB-lite"/>
    </source>
</evidence>
<feature type="compositionally biased region" description="Acidic residues" evidence="1">
    <location>
        <begin position="222"/>
        <end position="233"/>
    </location>
</feature>
<feature type="compositionally biased region" description="Polar residues" evidence="1">
    <location>
        <begin position="653"/>
        <end position="663"/>
    </location>
</feature>
<feature type="region of interest" description="Disordered" evidence="1">
    <location>
        <begin position="440"/>
        <end position="481"/>
    </location>
</feature>
<feature type="compositionally biased region" description="Polar residues" evidence="1">
    <location>
        <begin position="440"/>
        <end position="457"/>
    </location>
</feature>
<feature type="compositionally biased region" description="Polar residues" evidence="1">
    <location>
        <begin position="67"/>
        <end position="84"/>
    </location>
</feature>
<comment type="caution">
    <text evidence="2">The sequence shown here is derived from an EMBL/GenBank/DDBJ whole genome shotgun (WGS) entry which is preliminary data.</text>
</comment>
<name>A0AAD6J6D3_DREDA</name>
<reference evidence="2" key="1">
    <citation type="submission" date="2023-01" db="EMBL/GenBank/DDBJ databases">
        <title>The chitinases involved in constricting ring structure development in the nematode-trapping fungus Drechslerella dactyloides.</title>
        <authorList>
            <person name="Wang R."/>
            <person name="Zhang L."/>
            <person name="Tang P."/>
            <person name="Li S."/>
            <person name="Liang L."/>
        </authorList>
    </citation>
    <scope>NUCLEOTIDE SEQUENCE</scope>
    <source>
        <strain evidence="2">YMF1.00031</strain>
    </source>
</reference>
<feature type="compositionally biased region" description="Polar residues" evidence="1">
    <location>
        <begin position="471"/>
        <end position="480"/>
    </location>
</feature>
<keyword evidence="3" id="KW-1185">Reference proteome</keyword>
<feature type="compositionally biased region" description="Acidic residues" evidence="1">
    <location>
        <begin position="630"/>
        <end position="639"/>
    </location>
</feature>
<dbReference type="EMBL" id="JAQGDS010000002">
    <property type="protein sequence ID" value="KAJ6263007.1"/>
    <property type="molecule type" value="Genomic_DNA"/>
</dbReference>
<feature type="region of interest" description="Disordered" evidence="1">
    <location>
        <begin position="1"/>
        <end position="93"/>
    </location>
</feature>
<evidence type="ECO:0000313" key="2">
    <source>
        <dbReference type="EMBL" id="KAJ6263007.1"/>
    </source>
</evidence>
<evidence type="ECO:0000313" key="3">
    <source>
        <dbReference type="Proteomes" id="UP001221413"/>
    </source>
</evidence>
<feature type="region of interest" description="Disordered" evidence="1">
    <location>
        <begin position="195"/>
        <end position="235"/>
    </location>
</feature>
<proteinExistence type="predicted"/>
<protein>
    <submittedName>
        <fullName evidence="2">Uncharacterized protein</fullName>
    </submittedName>
</protein>
<gene>
    <name evidence="2" type="ORF">Dda_1565</name>
</gene>
<accession>A0AAD6J6D3</accession>
<dbReference type="AlphaFoldDB" id="A0AAD6J6D3"/>
<sequence length="687" mass="77063">MQQGGKRPAGQHEHDRQIRRVRIKPGPISTHPQNKKSDRGRKKAPLQLEVSEGSGASLSEVTFAPIPNTSTIGEPNPRNNQEGLSENIPDDGGEIDLGSEEFAKWVAEYEPMNPDGSTAIYEEPPAHALLLGEEQFWHQVPITDVALSYDPECSWCLTARDMLPHLYRNIWRDSKHINAFDCPFWNSLQKVMNDDQLNSLPPPNPSENSTSAAAQDPATESNETEATTDEMDTSLDPRLLKIADLQKAMTPSQVAPAPAVVYDPEAKMNFVAPRWPELSKEEGNYQFQAIEMSRKLAYPQLQDGVDTDKVFRLIFDQETGKIRTGLEHHIQFFKKPARLTLENLENLVTDARALKHGILEHDDKQLSNDTLQDDVGFDQTNFTINESLPSRGFGALIRGLPTDQFDAALDAQYDRYVRGRNKKLDPEVLAMAQEFSSLLYSTDPPTSSEFNGQSSYDGASESRENAPITDHQANATSSITPRIKLRVNAPKEPDFEDEEFEDFSDQIDVNEPVYVTHERPSDCSHLTKEQLAADDLRPCFRISQRSYRRLHDCLLRAFASDSKLERYTLGRPDSKRRFTKRISAALTDNLEESARIELANPKYRERNAWMVYVMAVRNVNDFKPEASDANADDSDNDEEEKPKLKAQKPAVFINTSSTDNAFSGKTAKGKGKAAQGKAAKGKAAKRN</sequence>
<dbReference type="Proteomes" id="UP001221413">
    <property type="component" value="Unassembled WGS sequence"/>
</dbReference>